<evidence type="ECO:0000256" key="1">
    <source>
        <dbReference type="SAM" id="MobiDB-lite"/>
    </source>
</evidence>
<feature type="region of interest" description="Disordered" evidence="1">
    <location>
        <begin position="1"/>
        <end position="76"/>
    </location>
</feature>
<accession>A0A8T8SDX9</accession>
<dbReference type="EMBL" id="LWDD02003136">
    <property type="protein sequence ID" value="KAE8237988.1"/>
    <property type="molecule type" value="Genomic_DNA"/>
</dbReference>
<comment type="caution">
    <text evidence="2">The sequence shown here is derived from an EMBL/GenBank/DDBJ whole genome shotgun (WGS) entry which is preliminary data.</text>
</comment>
<sequence length="136" mass="14657">TDPVLGGSNTHSSSHPSHDLPHGLKCPIPHGAGTTERHKNRVFEEGCVGYTDNNSQDTGRFELDSGGRPPTTQSGIAKRTNSITARKEDDAGALQDLKDRTVFGRLSSCVSYDGADTKIRHPTHTGPVLRAREGFH</sequence>
<reference evidence="2" key="1">
    <citation type="submission" date="2016-04" db="EMBL/GenBank/DDBJ databases">
        <authorList>
            <person name="Nguyen H.D."/>
            <person name="Kesanakurti P."/>
            <person name="Cullis J."/>
            <person name="Levesque C.A."/>
            <person name="Hambleton S."/>
        </authorList>
    </citation>
    <scope>NUCLEOTIDE SEQUENCE</scope>
    <source>
        <strain evidence="2">DAOMC 238032</strain>
    </source>
</reference>
<evidence type="ECO:0000313" key="2">
    <source>
        <dbReference type="EMBL" id="KAE8237988.1"/>
    </source>
</evidence>
<dbReference type="Proteomes" id="UP000077671">
    <property type="component" value="Unassembled WGS sequence"/>
</dbReference>
<proteinExistence type="predicted"/>
<gene>
    <name evidence="2" type="ORF">A4X03_0g8984</name>
</gene>
<organism evidence="2 3">
    <name type="scientific">Tilletia caries</name>
    <name type="common">wheat bunt fungus</name>
    <dbReference type="NCBI Taxonomy" id="13290"/>
    <lineage>
        <taxon>Eukaryota</taxon>
        <taxon>Fungi</taxon>
        <taxon>Dikarya</taxon>
        <taxon>Basidiomycota</taxon>
        <taxon>Ustilaginomycotina</taxon>
        <taxon>Exobasidiomycetes</taxon>
        <taxon>Tilletiales</taxon>
        <taxon>Tilletiaceae</taxon>
        <taxon>Tilletia</taxon>
    </lineage>
</organism>
<reference evidence="2" key="2">
    <citation type="journal article" date="2019" name="IMA Fungus">
        <title>Genome sequencing and comparison of five Tilletia species to identify candidate genes for the detection of regulated species infecting wheat.</title>
        <authorList>
            <person name="Nguyen H.D.T."/>
            <person name="Sultana T."/>
            <person name="Kesanakurti P."/>
            <person name="Hambleton S."/>
        </authorList>
    </citation>
    <scope>NUCLEOTIDE SEQUENCE</scope>
    <source>
        <strain evidence="2">DAOMC 238032</strain>
    </source>
</reference>
<feature type="non-terminal residue" evidence="2">
    <location>
        <position position="1"/>
    </location>
</feature>
<protein>
    <submittedName>
        <fullName evidence="2">Uncharacterized protein</fullName>
    </submittedName>
</protein>
<dbReference type="AlphaFoldDB" id="A0A8T8SDX9"/>
<evidence type="ECO:0000313" key="3">
    <source>
        <dbReference type="Proteomes" id="UP000077671"/>
    </source>
</evidence>
<feature type="compositionally biased region" description="Basic and acidic residues" evidence="1">
    <location>
        <begin position="35"/>
        <end position="44"/>
    </location>
</feature>
<name>A0A8T8SDX9_9BASI</name>